<evidence type="ECO:0000313" key="1">
    <source>
        <dbReference type="EnsemblMetazoa" id="XP_022660882"/>
    </source>
</evidence>
<dbReference type="Proteomes" id="UP000594260">
    <property type="component" value="Unplaced"/>
</dbReference>
<reference evidence="1" key="1">
    <citation type="submission" date="2021-01" db="UniProtKB">
        <authorList>
            <consortium name="EnsemblMetazoa"/>
        </authorList>
    </citation>
    <scope>IDENTIFICATION</scope>
</reference>
<dbReference type="KEGG" id="vde:111250240"/>
<proteinExistence type="predicted"/>
<dbReference type="RefSeq" id="XP_022660882.1">
    <property type="nucleotide sequence ID" value="XM_022805147.1"/>
</dbReference>
<keyword evidence="2" id="KW-1185">Reference proteome</keyword>
<sequence>MSVSSCRCSTRAPSLRFQWPEMSCSDRTLLQFIAVIFVINVHAAMDQDRFNPFEQKDISRDLNGVLFTEIKNLTVGEVCRWNHQCESSCCVELVDSPQGRQCANLGTPGKSCSTTNVKGGYFVGACPCIDSKGCIRLETSLLGQCQQSKVDQDVTIISTTVQRTRPNNSIVIRY</sequence>
<dbReference type="InParanoid" id="A0A7M7K2Z3"/>
<organism evidence="1 2">
    <name type="scientific">Varroa destructor</name>
    <name type="common">Honeybee mite</name>
    <dbReference type="NCBI Taxonomy" id="109461"/>
    <lineage>
        <taxon>Eukaryota</taxon>
        <taxon>Metazoa</taxon>
        <taxon>Ecdysozoa</taxon>
        <taxon>Arthropoda</taxon>
        <taxon>Chelicerata</taxon>
        <taxon>Arachnida</taxon>
        <taxon>Acari</taxon>
        <taxon>Parasitiformes</taxon>
        <taxon>Mesostigmata</taxon>
        <taxon>Gamasina</taxon>
        <taxon>Dermanyssoidea</taxon>
        <taxon>Varroidae</taxon>
        <taxon>Varroa</taxon>
    </lineage>
</organism>
<protein>
    <recommendedName>
        <fullName evidence="3">Colipase</fullName>
    </recommendedName>
</protein>
<name>A0A7M7K2Z3_VARDE</name>
<dbReference type="AlphaFoldDB" id="A0A7M7K2Z3"/>
<dbReference type="GeneID" id="111250240"/>
<evidence type="ECO:0008006" key="3">
    <source>
        <dbReference type="Google" id="ProtNLM"/>
    </source>
</evidence>
<dbReference type="EnsemblMetazoa" id="XM_022805147">
    <property type="protein sequence ID" value="XP_022660882"/>
    <property type="gene ID" value="LOC111250240"/>
</dbReference>
<dbReference type="Gene3D" id="2.10.80.10">
    <property type="entry name" value="Lipase, subunit A"/>
    <property type="match status" value="1"/>
</dbReference>
<accession>A0A7M7K2Z3</accession>
<evidence type="ECO:0000313" key="2">
    <source>
        <dbReference type="Proteomes" id="UP000594260"/>
    </source>
</evidence>
<dbReference type="OrthoDB" id="9837822at2759"/>